<dbReference type="GO" id="GO:0030170">
    <property type="term" value="F:pyridoxal phosphate binding"/>
    <property type="evidence" value="ECO:0007669"/>
    <property type="project" value="InterPro"/>
</dbReference>
<feature type="modified residue" description="N6-(pyridoxal phosphate)lysine" evidence="3">
    <location>
        <position position="206"/>
    </location>
</feature>
<dbReference type="KEGG" id="suam:BOO69_11430"/>
<dbReference type="EMBL" id="CP018076">
    <property type="protein sequence ID" value="APE43950.1"/>
    <property type="molecule type" value="Genomic_DNA"/>
</dbReference>
<dbReference type="FunFam" id="3.40.640.10:FF:000046">
    <property type="entry name" value="Cystathionine gamma-lyase"/>
    <property type="match status" value="1"/>
</dbReference>
<dbReference type="SUPFAM" id="SSF53383">
    <property type="entry name" value="PLP-dependent transferases"/>
    <property type="match status" value="1"/>
</dbReference>
<dbReference type="Gene3D" id="3.40.640.10">
    <property type="entry name" value="Type I PLP-dependent aspartate aminotransferase-like (Major domain)"/>
    <property type="match status" value="1"/>
</dbReference>
<dbReference type="PANTHER" id="PTHR11808:SF35">
    <property type="entry name" value="CYSTATHIONINE GAMMA-SYNTHASE (AFU_ORTHOLOGUE AFUA_7G01590)"/>
    <property type="match status" value="1"/>
</dbReference>
<dbReference type="OrthoDB" id="9805807at2"/>
<organism evidence="5 6">
    <name type="scientific">Sulfitobacter alexandrii</name>
    <dbReference type="NCBI Taxonomy" id="1917485"/>
    <lineage>
        <taxon>Bacteria</taxon>
        <taxon>Pseudomonadati</taxon>
        <taxon>Pseudomonadota</taxon>
        <taxon>Alphaproteobacteria</taxon>
        <taxon>Rhodobacterales</taxon>
        <taxon>Roseobacteraceae</taxon>
        <taxon>Sulfitobacter</taxon>
    </lineage>
</organism>
<accession>A0A1J0WIG6</accession>
<dbReference type="GO" id="GO:0005737">
    <property type="term" value="C:cytoplasm"/>
    <property type="evidence" value="ECO:0007669"/>
    <property type="project" value="TreeGrafter"/>
</dbReference>
<dbReference type="GO" id="GO:0016846">
    <property type="term" value="F:carbon-sulfur lyase activity"/>
    <property type="evidence" value="ECO:0007669"/>
    <property type="project" value="TreeGrafter"/>
</dbReference>
<gene>
    <name evidence="5" type="ORF">BOO69_11430</name>
</gene>
<dbReference type="RefSeq" id="WP_071972287.1">
    <property type="nucleotide sequence ID" value="NZ_CP018076.1"/>
</dbReference>
<sequence>MADSPDKELQPATLAAQAAGATDAETGGVVPAVHLSTTFARDADYAPMVPGNVYLRSHNENVRVAERLLSRLEGAADTLLFPSGMAAVAAVFRTVPNGASVLVQSQIYWGTTAWIRAFCARRDIALHEVEASDTEAFAAACAKHRPAIAWVETPSNPWLRIVDIAAASEAAHAVGAQLVVDGTAASPVLSHPLSFGADIVMHSATKGINGHSDVLSGALCASGPQSETWRMIREDRDMAGAVMAPMEAWLLTRGMRTLPLRMREMSRNAMALAEYLADHPQVETVMYPGLPGHPGHALAARQMRGGFGGLLSFVVKGGAQPALRVAGRLKLFHRATSLGGVESLVEHRHTIEPHTGIPEGLLRLSVGIEDVGDLKDDLAQALGQ</sequence>
<evidence type="ECO:0000256" key="2">
    <source>
        <dbReference type="ARBA" id="ARBA00022898"/>
    </source>
</evidence>
<proteinExistence type="inferred from homology"/>
<evidence type="ECO:0000256" key="1">
    <source>
        <dbReference type="ARBA" id="ARBA00001933"/>
    </source>
</evidence>
<dbReference type="PIRSF" id="PIRSF001434">
    <property type="entry name" value="CGS"/>
    <property type="match status" value="1"/>
</dbReference>
<name>A0A1J0WIG6_9RHOB</name>
<evidence type="ECO:0000313" key="6">
    <source>
        <dbReference type="Proteomes" id="UP000181897"/>
    </source>
</evidence>
<dbReference type="Gene3D" id="3.90.1150.10">
    <property type="entry name" value="Aspartate Aminotransferase, domain 1"/>
    <property type="match status" value="1"/>
</dbReference>
<dbReference type="InterPro" id="IPR015421">
    <property type="entry name" value="PyrdxlP-dep_Trfase_major"/>
</dbReference>
<dbReference type="GO" id="GO:0019346">
    <property type="term" value="P:transsulfuration"/>
    <property type="evidence" value="ECO:0007669"/>
    <property type="project" value="InterPro"/>
</dbReference>
<dbReference type="PANTHER" id="PTHR11808">
    <property type="entry name" value="TRANS-SULFURATION ENZYME FAMILY MEMBER"/>
    <property type="match status" value="1"/>
</dbReference>
<comment type="cofactor">
    <cofactor evidence="1 4">
        <name>pyridoxal 5'-phosphate</name>
        <dbReference type="ChEBI" id="CHEBI:597326"/>
    </cofactor>
</comment>
<dbReference type="InterPro" id="IPR015424">
    <property type="entry name" value="PyrdxlP-dep_Trfase"/>
</dbReference>
<keyword evidence="2 3" id="KW-0663">Pyridoxal phosphate</keyword>
<keyword evidence="6" id="KW-1185">Reference proteome</keyword>
<evidence type="ECO:0000256" key="4">
    <source>
        <dbReference type="RuleBase" id="RU362118"/>
    </source>
</evidence>
<dbReference type="InterPro" id="IPR000277">
    <property type="entry name" value="Cys/Met-Metab_PyrdxlP-dep_enz"/>
</dbReference>
<dbReference type="Pfam" id="PF01053">
    <property type="entry name" value="Cys_Met_Meta_PP"/>
    <property type="match status" value="1"/>
</dbReference>
<reference evidence="5 6" key="1">
    <citation type="submission" date="2016-11" db="EMBL/GenBank/DDBJ databases">
        <title>Complete genome sequence of Sulfitobacter sp. AM1-D1, a toxic bacteria associated with marine dinoflagellate Alexandrium minutum in East China Sea.</title>
        <authorList>
            <person name="Yang Q."/>
            <person name="Zhang X."/>
            <person name="Tian X."/>
        </authorList>
    </citation>
    <scope>NUCLEOTIDE SEQUENCE [LARGE SCALE GENOMIC DNA]</scope>
    <source>
        <strain evidence="5 6">AM1-D1</strain>
    </source>
</reference>
<dbReference type="Proteomes" id="UP000181897">
    <property type="component" value="Chromosome"/>
</dbReference>
<protein>
    <submittedName>
        <fullName evidence="5">Cystathionine gamma-synthase</fullName>
    </submittedName>
</protein>
<dbReference type="InterPro" id="IPR015422">
    <property type="entry name" value="PyrdxlP-dep_Trfase_small"/>
</dbReference>
<evidence type="ECO:0000313" key="5">
    <source>
        <dbReference type="EMBL" id="APE43950.1"/>
    </source>
</evidence>
<dbReference type="STRING" id="1917485.BOO69_11430"/>
<dbReference type="AlphaFoldDB" id="A0A1J0WIG6"/>
<comment type="similarity">
    <text evidence="4">Belongs to the trans-sulfuration enzymes family.</text>
</comment>
<evidence type="ECO:0000256" key="3">
    <source>
        <dbReference type="PIRSR" id="PIRSR001434-2"/>
    </source>
</evidence>